<dbReference type="PROSITE" id="PS51257">
    <property type="entry name" value="PROKAR_LIPOPROTEIN"/>
    <property type="match status" value="1"/>
</dbReference>
<accession>A0A1G9UDZ9</accession>
<feature type="signal peptide" evidence="1">
    <location>
        <begin position="1"/>
        <end position="26"/>
    </location>
</feature>
<dbReference type="Proteomes" id="UP000183376">
    <property type="component" value="Chromosome I"/>
</dbReference>
<name>A0A1G9UDZ9_ALLAB</name>
<keyword evidence="1" id="KW-0732">Signal</keyword>
<dbReference type="EMBL" id="LT629701">
    <property type="protein sequence ID" value="SDM58160.1"/>
    <property type="molecule type" value="Genomic_DNA"/>
</dbReference>
<protein>
    <recommendedName>
        <fullName evidence="2">DUF8017 domain-containing protein</fullName>
    </recommendedName>
</protein>
<dbReference type="AlphaFoldDB" id="A0A1G9UDZ9"/>
<dbReference type="RefSeq" id="WP_030433804.1">
    <property type="nucleotide sequence ID" value="NZ_JOEF01000057.1"/>
</dbReference>
<dbReference type="InterPro" id="IPR058330">
    <property type="entry name" value="DUF8017"/>
</dbReference>
<evidence type="ECO:0000259" key="2">
    <source>
        <dbReference type="Pfam" id="PF26056"/>
    </source>
</evidence>
<proteinExistence type="predicted"/>
<evidence type="ECO:0000313" key="4">
    <source>
        <dbReference type="Proteomes" id="UP000183376"/>
    </source>
</evidence>
<evidence type="ECO:0000256" key="1">
    <source>
        <dbReference type="SAM" id="SignalP"/>
    </source>
</evidence>
<dbReference type="Pfam" id="PF26056">
    <property type="entry name" value="DUF8017"/>
    <property type="match status" value="1"/>
</dbReference>
<dbReference type="STRING" id="211114.SAMN04489726_2358"/>
<evidence type="ECO:0000313" key="3">
    <source>
        <dbReference type="EMBL" id="SDM58160.1"/>
    </source>
</evidence>
<dbReference type="OrthoDB" id="3614545at2"/>
<keyword evidence="4" id="KW-1185">Reference proteome</keyword>
<sequence>MAKPHDHLAALALVVVTAAGCTTATAGQAVPETAPPSIRPSALLPLVSGWTPVISESHGLAYDVPPDWKVRATDAAIGFQNDDDSGDLVAARATATYRENHCVSANGERGGIRGLAGLTKLDAGPLATEATNTAKSWAELAFRTTGQAPGVTLDTPVTFTVNGMELTQVTAHATAPKPDACTPSKGAVRAAVVRSGRVAATLVISTDRGIPEEVPEAHVHHIITSLRPLR</sequence>
<organism evidence="3 4">
    <name type="scientific">Allokutzneria albata</name>
    <name type="common">Kibdelosporangium albatum</name>
    <dbReference type="NCBI Taxonomy" id="211114"/>
    <lineage>
        <taxon>Bacteria</taxon>
        <taxon>Bacillati</taxon>
        <taxon>Actinomycetota</taxon>
        <taxon>Actinomycetes</taxon>
        <taxon>Pseudonocardiales</taxon>
        <taxon>Pseudonocardiaceae</taxon>
        <taxon>Allokutzneria</taxon>
    </lineage>
</organism>
<gene>
    <name evidence="3" type="ORF">SAMN04489726_2358</name>
</gene>
<feature type="domain" description="DUF8017" evidence="2">
    <location>
        <begin position="45"/>
        <end position="229"/>
    </location>
</feature>
<reference evidence="3 4" key="1">
    <citation type="submission" date="2016-10" db="EMBL/GenBank/DDBJ databases">
        <authorList>
            <person name="de Groot N.N."/>
        </authorList>
    </citation>
    <scope>NUCLEOTIDE SEQUENCE [LARGE SCALE GENOMIC DNA]</scope>
    <source>
        <strain evidence="3 4">DSM 44149</strain>
    </source>
</reference>
<feature type="chain" id="PRO_5039606058" description="DUF8017 domain-containing protein" evidence="1">
    <location>
        <begin position="27"/>
        <end position="230"/>
    </location>
</feature>